<comment type="catalytic activity">
    <reaction evidence="9">
        <text>cutin + H2O = cutin monomers.</text>
        <dbReference type="EC" id="3.1.1.74"/>
    </reaction>
</comment>
<keyword evidence="8 11" id="KW-1015">Disulfide bond</keyword>
<evidence type="ECO:0000313" key="13">
    <source>
        <dbReference type="EMBL" id="KAK7060364.1"/>
    </source>
</evidence>
<dbReference type="GO" id="GO:0016052">
    <property type="term" value="P:carbohydrate catabolic process"/>
    <property type="evidence" value="ECO:0007669"/>
    <property type="project" value="TreeGrafter"/>
</dbReference>
<comment type="subcellular location">
    <subcellularLocation>
        <location evidence="1">Secreted</location>
    </subcellularLocation>
</comment>
<protein>
    <recommendedName>
        <fullName evidence="3">cutinase</fullName>
        <ecNumber evidence="3">3.1.1.74</ecNumber>
    </recommendedName>
</protein>
<dbReference type="AlphaFoldDB" id="A0AAW0E8G6"/>
<evidence type="ECO:0000256" key="6">
    <source>
        <dbReference type="ARBA" id="ARBA00022729"/>
    </source>
</evidence>
<evidence type="ECO:0000256" key="1">
    <source>
        <dbReference type="ARBA" id="ARBA00004613"/>
    </source>
</evidence>
<dbReference type="PANTHER" id="PTHR48250:SF1">
    <property type="entry name" value="CUTINASE"/>
    <property type="match status" value="1"/>
</dbReference>
<evidence type="ECO:0000256" key="7">
    <source>
        <dbReference type="ARBA" id="ARBA00022801"/>
    </source>
</evidence>
<dbReference type="SUPFAM" id="SSF53474">
    <property type="entry name" value="alpha/beta-Hydrolases"/>
    <property type="match status" value="1"/>
</dbReference>
<feature type="disulfide bond" evidence="11">
    <location>
        <begin position="166"/>
        <end position="173"/>
    </location>
</feature>
<dbReference type="PROSITE" id="PS00931">
    <property type="entry name" value="CUTINASE_2"/>
    <property type="match status" value="1"/>
</dbReference>
<keyword evidence="4" id="KW-0719">Serine esterase</keyword>
<dbReference type="Proteomes" id="UP001383192">
    <property type="component" value="Unassembled WGS sequence"/>
</dbReference>
<name>A0AAW0E8G6_9AGAR</name>
<feature type="active site" description="Proton donor/acceptor" evidence="10">
    <location>
        <position position="183"/>
    </location>
</feature>
<dbReference type="EC" id="3.1.1.74" evidence="3"/>
<keyword evidence="7" id="KW-0378">Hydrolase</keyword>
<dbReference type="InterPro" id="IPR000675">
    <property type="entry name" value="Cutinase/axe"/>
</dbReference>
<organism evidence="13 14">
    <name type="scientific">Paramarasmius palmivorus</name>
    <dbReference type="NCBI Taxonomy" id="297713"/>
    <lineage>
        <taxon>Eukaryota</taxon>
        <taxon>Fungi</taxon>
        <taxon>Dikarya</taxon>
        <taxon>Basidiomycota</taxon>
        <taxon>Agaricomycotina</taxon>
        <taxon>Agaricomycetes</taxon>
        <taxon>Agaricomycetidae</taxon>
        <taxon>Agaricales</taxon>
        <taxon>Marasmiineae</taxon>
        <taxon>Marasmiaceae</taxon>
        <taxon>Paramarasmius</taxon>
    </lineage>
</organism>
<evidence type="ECO:0000313" key="14">
    <source>
        <dbReference type="Proteomes" id="UP001383192"/>
    </source>
</evidence>
<keyword evidence="6 12" id="KW-0732">Signal</keyword>
<sequence>MFSVTLRLFLFLAGLVPAVMMAPVDRRAAVQCADVMVFFARGTTEPAPIGTVVGPPLKSALQQELGSQTLSFQGVDYPANVAGFLQGGDKQGSRTMADDITNAANSCPNAKIVTAGYSQGGQLVHNSAELLSPDVASRINAAIIFGDPDNGDPVSGVAAANTKVTCRRGDNICAGGALILPPHLAYGADTPNSAKFIASKV</sequence>
<dbReference type="InterPro" id="IPR029058">
    <property type="entry name" value="AB_hydrolase_fold"/>
</dbReference>
<dbReference type="EMBL" id="JAYKXP010000003">
    <property type="protein sequence ID" value="KAK7060364.1"/>
    <property type="molecule type" value="Genomic_DNA"/>
</dbReference>
<evidence type="ECO:0000256" key="12">
    <source>
        <dbReference type="SAM" id="SignalP"/>
    </source>
</evidence>
<comment type="caution">
    <text evidence="13">The sequence shown here is derived from an EMBL/GenBank/DDBJ whole genome shotgun (WGS) entry which is preliminary data.</text>
</comment>
<evidence type="ECO:0000256" key="5">
    <source>
        <dbReference type="ARBA" id="ARBA00022525"/>
    </source>
</evidence>
<feature type="active site" evidence="10">
    <location>
        <position position="170"/>
    </location>
</feature>
<dbReference type="InterPro" id="IPR011150">
    <property type="entry name" value="Cutinase_monf"/>
</dbReference>
<evidence type="ECO:0000256" key="10">
    <source>
        <dbReference type="PIRSR" id="PIRSR611150-1"/>
    </source>
</evidence>
<dbReference type="PANTHER" id="PTHR48250">
    <property type="entry name" value="CUTINASE 2-RELATED"/>
    <property type="match status" value="1"/>
</dbReference>
<dbReference type="PRINTS" id="PR00129">
    <property type="entry name" value="CUTINASE"/>
</dbReference>
<evidence type="ECO:0000256" key="11">
    <source>
        <dbReference type="PIRSR" id="PIRSR611150-2"/>
    </source>
</evidence>
<feature type="disulfide bond" evidence="11">
    <location>
        <begin position="32"/>
        <end position="107"/>
    </location>
</feature>
<dbReference type="InterPro" id="IPR043579">
    <property type="entry name" value="CUTINASE_2"/>
</dbReference>
<evidence type="ECO:0000256" key="9">
    <source>
        <dbReference type="ARBA" id="ARBA00034045"/>
    </source>
</evidence>
<evidence type="ECO:0000256" key="3">
    <source>
        <dbReference type="ARBA" id="ARBA00013095"/>
    </source>
</evidence>
<dbReference type="Pfam" id="PF01083">
    <property type="entry name" value="Cutinase"/>
    <property type="match status" value="1"/>
</dbReference>
<feature type="signal peptide" evidence="12">
    <location>
        <begin position="1"/>
        <end position="21"/>
    </location>
</feature>
<reference evidence="13 14" key="1">
    <citation type="submission" date="2024-01" db="EMBL/GenBank/DDBJ databases">
        <title>A draft genome for a cacao thread blight-causing isolate of Paramarasmius palmivorus.</title>
        <authorList>
            <person name="Baruah I.K."/>
            <person name="Bukari Y."/>
            <person name="Amoako-Attah I."/>
            <person name="Meinhardt L.W."/>
            <person name="Bailey B.A."/>
            <person name="Cohen S.P."/>
        </authorList>
    </citation>
    <scope>NUCLEOTIDE SEQUENCE [LARGE SCALE GENOMIC DNA]</scope>
    <source>
        <strain evidence="13 14">GH-12</strain>
    </source>
</reference>
<proteinExistence type="inferred from homology"/>
<gene>
    <name evidence="13" type="ORF">VNI00_001129</name>
</gene>
<comment type="similarity">
    <text evidence="2">Belongs to the cutinase family.</text>
</comment>
<dbReference type="SMART" id="SM01110">
    <property type="entry name" value="Cutinase"/>
    <property type="match status" value="1"/>
</dbReference>
<feature type="chain" id="PRO_5043474604" description="cutinase" evidence="12">
    <location>
        <begin position="22"/>
        <end position="201"/>
    </location>
</feature>
<feature type="active site" description="Nucleophile" evidence="10">
    <location>
        <position position="118"/>
    </location>
</feature>
<evidence type="ECO:0000256" key="2">
    <source>
        <dbReference type="ARBA" id="ARBA00007534"/>
    </source>
</evidence>
<dbReference type="GO" id="GO:0005576">
    <property type="term" value="C:extracellular region"/>
    <property type="evidence" value="ECO:0007669"/>
    <property type="project" value="UniProtKB-SubCell"/>
</dbReference>
<dbReference type="Gene3D" id="3.40.50.1820">
    <property type="entry name" value="alpha/beta hydrolase"/>
    <property type="match status" value="1"/>
</dbReference>
<evidence type="ECO:0000256" key="4">
    <source>
        <dbReference type="ARBA" id="ARBA00022487"/>
    </source>
</evidence>
<accession>A0AAW0E8G6</accession>
<keyword evidence="5" id="KW-0964">Secreted</keyword>
<dbReference type="GO" id="GO:0050525">
    <property type="term" value="F:cutinase activity"/>
    <property type="evidence" value="ECO:0007669"/>
    <property type="project" value="UniProtKB-EC"/>
</dbReference>
<keyword evidence="14" id="KW-1185">Reference proteome</keyword>
<evidence type="ECO:0000256" key="8">
    <source>
        <dbReference type="ARBA" id="ARBA00023157"/>
    </source>
</evidence>